<dbReference type="EMBL" id="BAABDL010000104">
    <property type="protein sequence ID" value="GAA4073867.1"/>
    <property type="molecule type" value="Genomic_DNA"/>
</dbReference>
<dbReference type="Pfam" id="PF01628">
    <property type="entry name" value="HrcA"/>
    <property type="match status" value="1"/>
</dbReference>
<dbReference type="InterPro" id="IPR002571">
    <property type="entry name" value="HrcA"/>
</dbReference>
<dbReference type="RefSeq" id="WP_344912547.1">
    <property type="nucleotide sequence ID" value="NZ_BAABDL010000104.1"/>
</dbReference>
<feature type="domain" description="Heat-inducible transcription repressor HrcA C-terminal" evidence="6">
    <location>
        <begin position="105"/>
        <end position="323"/>
    </location>
</feature>
<comment type="function">
    <text evidence="5">Negative regulator of class I heat shock genes (grpE-dnaK-dnaJ and groELS operons). Prevents heat-shock induction of these operons.</text>
</comment>
<evidence type="ECO:0000256" key="1">
    <source>
        <dbReference type="ARBA" id="ARBA00022491"/>
    </source>
</evidence>
<evidence type="ECO:0000259" key="6">
    <source>
        <dbReference type="Pfam" id="PF01628"/>
    </source>
</evidence>
<dbReference type="Proteomes" id="UP001501734">
    <property type="component" value="Unassembled WGS sequence"/>
</dbReference>
<evidence type="ECO:0000256" key="4">
    <source>
        <dbReference type="ARBA" id="ARBA00023163"/>
    </source>
</evidence>
<protein>
    <recommendedName>
        <fullName evidence="5">Heat-inducible transcription repressor HrcA</fullName>
    </recommendedName>
</protein>
<dbReference type="NCBIfam" id="TIGR00331">
    <property type="entry name" value="hrcA"/>
    <property type="match status" value="1"/>
</dbReference>
<dbReference type="SUPFAM" id="SSF55781">
    <property type="entry name" value="GAF domain-like"/>
    <property type="match status" value="1"/>
</dbReference>
<dbReference type="InterPro" id="IPR021153">
    <property type="entry name" value="HrcA_C"/>
</dbReference>
<gene>
    <name evidence="5 7" type="primary">hrcA</name>
    <name evidence="7" type="ORF">GCM10022410_18850</name>
</gene>
<dbReference type="Gene3D" id="1.10.10.10">
    <property type="entry name" value="Winged helix-like DNA-binding domain superfamily/Winged helix DNA-binding domain"/>
    <property type="match status" value="1"/>
</dbReference>
<keyword evidence="8" id="KW-1185">Reference proteome</keyword>
<evidence type="ECO:0000256" key="3">
    <source>
        <dbReference type="ARBA" id="ARBA00023016"/>
    </source>
</evidence>
<dbReference type="HAMAP" id="MF_00081">
    <property type="entry name" value="HrcA"/>
    <property type="match status" value="1"/>
</dbReference>
<accession>A0ABP7VT73</accession>
<dbReference type="InterPro" id="IPR036390">
    <property type="entry name" value="WH_DNA-bd_sf"/>
</dbReference>
<dbReference type="Gene3D" id="3.30.450.40">
    <property type="match status" value="1"/>
</dbReference>
<comment type="caution">
    <text evidence="7">The sequence shown here is derived from an EMBL/GenBank/DDBJ whole genome shotgun (WGS) entry which is preliminary data.</text>
</comment>
<evidence type="ECO:0000256" key="2">
    <source>
        <dbReference type="ARBA" id="ARBA00023015"/>
    </source>
</evidence>
<dbReference type="InterPro" id="IPR029016">
    <property type="entry name" value="GAF-like_dom_sf"/>
</dbReference>
<dbReference type="InterPro" id="IPR036388">
    <property type="entry name" value="WH-like_DNA-bd_sf"/>
</dbReference>
<dbReference type="InterPro" id="IPR023120">
    <property type="entry name" value="WHTH_transcript_rep_HrcA_IDD"/>
</dbReference>
<proteinExistence type="inferred from homology"/>
<reference evidence="8" key="1">
    <citation type="journal article" date="2019" name="Int. J. Syst. Evol. Microbiol.">
        <title>The Global Catalogue of Microorganisms (GCM) 10K type strain sequencing project: providing services to taxonomists for standard genome sequencing and annotation.</title>
        <authorList>
            <consortium name="The Broad Institute Genomics Platform"/>
            <consortium name="The Broad Institute Genome Sequencing Center for Infectious Disease"/>
            <person name="Wu L."/>
            <person name="Ma J."/>
        </authorList>
    </citation>
    <scope>NUCLEOTIDE SEQUENCE [LARGE SCALE GENOMIC DNA]</scope>
    <source>
        <strain evidence="8">JCM 17250</strain>
    </source>
</reference>
<keyword evidence="1 5" id="KW-0678">Repressor</keyword>
<dbReference type="Gene3D" id="3.30.390.60">
    <property type="entry name" value="Heat-inducible transcription repressor hrca homolog, domain 3"/>
    <property type="match status" value="1"/>
</dbReference>
<dbReference type="PANTHER" id="PTHR34824">
    <property type="entry name" value="HEAT-INDUCIBLE TRANSCRIPTION REPRESSOR HRCA"/>
    <property type="match status" value="1"/>
</dbReference>
<name>A0ABP7VT73_9BACI</name>
<organism evidence="7 8">
    <name type="scientific">Amphibacillus indicireducens</name>
    <dbReference type="NCBI Taxonomy" id="1076330"/>
    <lineage>
        <taxon>Bacteria</taxon>
        <taxon>Bacillati</taxon>
        <taxon>Bacillota</taxon>
        <taxon>Bacilli</taxon>
        <taxon>Bacillales</taxon>
        <taxon>Bacillaceae</taxon>
        <taxon>Amphibacillus</taxon>
    </lineage>
</organism>
<evidence type="ECO:0000313" key="8">
    <source>
        <dbReference type="Proteomes" id="UP001501734"/>
    </source>
</evidence>
<dbReference type="SUPFAM" id="SSF46785">
    <property type="entry name" value="Winged helix' DNA-binding domain"/>
    <property type="match status" value="1"/>
</dbReference>
<keyword evidence="4 5" id="KW-0804">Transcription</keyword>
<dbReference type="PIRSF" id="PIRSF005485">
    <property type="entry name" value="HrcA"/>
    <property type="match status" value="1"/>
</dbReference>
<evidence type="ECO:0000256" key="5">
    <source>
        <dbReference type="HAMAP-Rule" id="MF_00081"/>
    </source>
</evidence>
<comment type="similarity">
    <text evidence="5">Belongs to the HrcA family.</text>
</comment>
<dbReference type="PANTHER" id="PTHR34824:SF1">
    <property type="entry name" value="HEAT-INDUCIBLE TRANSCRIPTION REPRESSOR HRCA"/>
    <property type="match status" value="1"/>
</dbReference>
<evidence type="ECO:0000313" key="7">
    <source>
        <dbReference type="EMBL" id="GAA4073867.1"/>
    </source>
</evidence>
<sequence>MVLSSRQLLILQVIIDEFIQSAQPIGSRAISKKEGISYSPATIRNEMADLEELGYLEKTHSSSGRIPSEKGYRFYVDHMLLPFHLSEKDQKLISAVFDYEYVDFEQVVQKSVEVLSDLTNYTSIILGPEVFEARLKQLQIIQLSKTSAVAILVTNKGHVEHRSFTIPAEISGSDLEKLVNILNEKFYNIPIIQLHSRMQVEIGNILNSYITNVNLALKYLHGALFSQQPDNYYMSGMTNMLLQPEFNDVEKVHSIYSIIEKEDLMINLLRATEQGLKISIGQENKIDEMQDLSLIKATYSLSGEQLGTIALLGPKRMDYSRVVSLINLLSNQMSKTFTDW</sequence>
<keyword evidence="2 5" id="KW-0805">Transcription regulation</keyword>
<keyword evidence="3 5" id="KW-0346">Stress response</keyword>